<evidence type="ECO:0000313" key="2">
    <source>
        <dbReference type="Proteomes" id="UP001255185"/>
    </source>
</evidence>
<organism evidence="1 2">
    <name type="scientific">Flavobacterium arsenatis</name>
    <dbReference type="NCBI Taxonomy" id="1484332"/>
    <lineage>
        <taxon>Bacteria</taxon>
        <taxon>Pseudomonadati</taxon>
        <taxon>Bacteroidota</taxon>
        <taxon>Flavobacteriia</taxon>
        <taxon>Flavobacteriales</taxon>
        <taxon>Flavobacteriaceae</taxon>
        <taxon>Flavobacterium</taxon>
    </lineage>
</organism>
<dbReference type="Proteomes" id="UP001255185">
    <property type="component" value="Unassembled WGS sequence"/>
</dbReference>
<dbReference type="EMBL" id="JAVDVI010000003">
    <property type="protein sequence ID" value="MDR6966911.1"/>
    <property type="molecule type" value="Genomic_DNA"/>
</dbReference>
<gene>
    <name evidence="1" type="ORF">J2X31_000911</name>
</gene>
<keyword evidence="2" id="KW-1185">Reference proteome</keyword>
<dbReference type="RefSeq" id="WP_310024796.1">
    <property type="nucleotide sequence ID" value="NZ_JAVDVI010000003.1"/>
</dbReference>
<proteinExistence type="predicted"/>
<dbReference type="NCBIfam" id="TIGR04409">
    <property type="entry name" value="LptC_YrbK"/>
    <property type="match status" value="1"/>
</dbReference>
<dbReference type="InterPro" id="IPR010664">
    <property type="entry name" value="LipoPS_assembly_LptC-rel"/>
</dbReference>
<dbReference type="Gene3D" id="2.60.450.10">
    <property type="entry name" value="Lipopolysaccharide (LPS) transport protein A like domain"/>
    <property type="match status" value="1"/>
</dbReference>
<name>A0ABU1TM20_9FLAO</name>
<dbReference type="InterPro" id="IPR026265">
    <property type="entry name" value="LptC"/>
</dbReference>
<dbReference type="PROSITE" id="PS51257">
    <property type="entry name" value="PROKAR_LIPOPROTEIN"/>
    <property type="match status" value="1"/>
</dbReference>
<sequence>MKFKAKIVFLHTIAFLAFIFIVGCESNFRDVQKINFSEFSPSGEADSITLKYTDSGKIKAVLKGKKMLDYATVEYPFTEFPKGVDVTLYDGKGKRTFVTANHAMQFKGTEIIDLTGNVKIRTEDNQLLETEQLYYDQKNAWFFTEHKYKFTAPKGVSYGEGVDFDKDFKIMNTQKFSGQTEAKE</sequence>
<dbReference type="Pfam" id="PF06835">
    <property type="entry name" value="LptC"/>
    <property type="match status" value="1"/>
</dbReference>
<reference evidence="1 2" key="1">
    <citation type="submission" date="2023-07" db="EMBL/GenBank/DDBJ databases">
        <title>Sorghum-associated microbial communities from plants grown in Nebraska, USA.</title>
        <authorList>
            <person name="Schachtman D."/>
        </authorList>
    </citation>
    <scope>NUCLEOTIDE SEQUENCE [LARGE SCALE GENOMIC DNA]</scope>
    <source>
        <strain evidence="1 2">3773</strain>
    </source>
</reference>
<comment type="caution">
    <text evidence="1">The sequence shown here is derived from an EMBL/GenBank/DDBJ whole genome shotgun (WGS) entry which is preliminary data.</text>
</comment>
<evidence type="ECO:0000313" key="1">
    <source>
        <dbReference type="EMBL" id="MDR6966911.1"/>
    </source>
</evidence>
<protein>
    <submittedName>
        <fullName evidence="1">LPS export ABC transporter protein LptC</fullName>
    </submittedName>
</protein>
<accession>A0ABU1TM20</accession>